<dbReference type="KEGG" id="nvr:FEJ81_11940"/>
<dbReference type="AlphaFoldDB" id="A0A4P8WIX7"/>
<accession>A0A4P8WIX7</accession>
<evidence type="ECO:0000256" key="1">
    <source>
        <dbReference type="SAM" id="MobiDB-lite"/>
    </source>
</evidence>
<proteinExistence type="predicted"/>
<dbReference type="RefSeq" id="WP_138245503.1">
    <property type="nucleotide sequence ID" value="NZ_CP040330.1"/>
</dbReference>
<dbReference type="GeneID" id="40265995"/>
<feature type="domain" description="Halobacterial output" evidence="2">
    <location>
        <begin position="13"/>
        <end position="84"/>
    </location>
</feature>
<organism evidence="3 4">
    <name type="scientific">Natrinema versiforme</name>
    <dbReference type="NCBI Taxonomy" id="88724"/>
    <lineage>
        <taxon>Archaea</taxon>
        <taxon>Methanobacteriati</taxon>
        <taxon>Methanobacteriota</taxon>
        <taxon>Stenosarchaea group</taxon>
        <taxon>Halobacteria</taxon>
        <taxon>Halobacteriales</taxon>
        <taxon>Natrialbaceae</taxon>
        <taxon>Natrinema</taxon>
    </lineage>
</organism>
<gene>
    <name evidence="3" type="ORF">FEJ81_11940</name>
</gene>
<evidence type="ECO:0000313" key="4">
    <source>
        <dbReference type="Proteomes" id="UP000302218"/>
    </source>
</evidence>
<feature type="region of interest" description="Disordered" evidence="1">
    <location>
        <begin position="78"/>
        <end position="101"/>
    </location>
</feature>
<dbReference type="Pfam" id="PF18545">
    <property type="entry name" value="HalOD1"/>
    <property type="match status" value="1"/>
</dbReference>
<protein>
    <recommendedName>
        <fullName evidence="2">Halobacterial output domain-containing protein</fullName>
    </recommendedName>
</protein>
<evidence type="ECO:0000313" key="3">
    <source>
        <dbReference type="EMBL" id="QCS43032.1"/>
    </source>
</evidence>
<evidence type="ECO:0000259" key="2">
    <source>
        <dbReference type="Pfam" id="PF18545"/>
    </source>
</evidence>
<dbReference type="InterPro" id="IPR040624">
    <property type="entry name" value="HalOD1"/>
</dbReference>
<dbReference type="Proteomes" id="UP000302218">
    <property type="component" value="Chromosome"/>
</dbReference>
<sequence>MERNHTARETSASTPVTLVVEAVADREGVAPMELQPPLYDAVDPEALNALVSSADGDTDTGTVRVSFEYNGYDITVGSDGDVSVGEPGTQQSMQSEADIGR</sequence>
<dbReference type="OrthoDB" id="221929at2157"/>
<reference evidence="4" key="1">
    <citation type="submission" date="2019-05" db="EMBL/GenBank/DDBJ databases">
        <title>Genome sequence and methylation pattern of the halophilic Archaeon Natrinema versiforme BOL5-4.</title>
        <authorList>
            <person name="DasSarma P."/>
            <person name="Anton B.P."/>
            <person name="DasSarma S.L."/>
            <person name="Martinez F.L."/>
            <person name="Guzman D."/>
            <person name="Roberts R.J."/>
            <person name="DasSarma S."/>
        </authorList>
    </citation>
    <scope>NUCLEOTIDE SEQUENCE [LARGE SCALE GENOMIC DNA]</scope>
    <source>
        <strain evidence="4">BOL5-4</strain>
    </source>
</reference>
<name>A0A4P8WIX7_9EURY</name>
<dbReference type="EMBL" id="CP040330">
    <property type="protein sequence ID" value="QCS43032.1"/>
    <property type="molecule type" value="Genomic_DNA"/>
</dbReference>